<evidence type="ECO:0000256" key="1">
    <source>
        <dbReference type="SAM" id="MobiDB-lite"/>
    </source>
</evidence>
<feature type="compositionally biased region" description="Basic and acidic residues" evidence="1">
    <location>
        <begin position="13"/>
        <end position="24"/>
    </location>
</feature>
<name>A0A6A4IN53_9AGAR</name>
<dbReference type="Proteomes" id="UP000799118">
    <property type="component" value="Unassembled WGS sequence"/>
</dbReference>
<sequence>MPPEQPPTKRRRMDWSKETPTEPVRDVLKGVSDSKLLELISLFENPDERDAVEQACLDAIEKSELGKLDVSEEPLCFLPPSFHQRTAKIAHGAITVYGTAVGSDSQANNIRVLEPIILELLKLFGGEVTYDEVEYEENKELEIGASEVEPRSVCKEFRTRFGAIFHLIVIEVKDRINMASFAQLFAEMTGKTFSTHVVGFCSLVFLLAMCTANAKAGNEEFEVYGILVDQSISFYFTVDSRELAQRDEERKAASVTASSAAPSNAAPSPPSTTTYSTYPFKYGGSIPLPIGPPLPNFFTQTIHCEFLLFLVCSSV</sequence>
<organism evidence="2 3">
    <name type="scientific">Gymnopus androsaceus JB14</name>
    <dbReference type="NCBI Taxonomy" id="1447944"/>
    <lineage>
        <taxon>Eukaryota</taxon>
        <taxon>Fungi</taxon>
        <taxon>Dikarya</taxon>
        <taxon>Basidiomycota</taxon>
        <taxon>Agaricomycotina</taxon>
        <taxon>Agaricomycetes</taxon>
        <taxon>Agaricomycetidae</taxon>
        <taxon>Agaricales</taxon>
        <taxon>Marasmiineae</taxon>
        <taxon>Omphalotaceae</taxon>
        <taxon>Gymnopus</taxon>
    </lineage>
</organism>
<proteinExistence type="predicted"/>
<keyword evidence="3" id="KW-1185">Reference proteome</keyword>
<accession>A0A6A4IN53</accession>
<evidence type="ECO:0000313" key="2">
    <source>
        <dbReference type="EMBL" id="KAE9409844.1"/>
    </source>
</evidence>
<gene>
    <name evidence="2" type="ORF">BT96DRAFT_984199</name>
</gene>
<reference evidence="2" key="1">
    <citation type="journal article" date="2019" name="Environ. Microbiol.">
        <title>Fungal ecological strategies reflected in gene transcription - a case study of two litter decomposers.</title>
        <authorList>
            <person name="Barbi F."/>
            <person name="Kohler A."/>
            <person name="Barry K."/>
            <person name="Baskaran P."/>
            <person name="Daum C."/>
            <person name="Fauchery L."/>
            <person name="Ihrmark K."/>
            <person name="Kuo A."/>
            <person name="LaButti K."/>
            <person name="Lipzen A."/>
            <person name="Morin E."/>
            <person name="Grigoriev I.V."/>
            <person name="Henrissat B."/>
            <person name="Lindahl B."/>
            <person name="Martin F."/>
        </authorList>
    </citation>
    <scope>NUCLEOTIDE SEQUENCE</scope>
    <source>
        <strain evidence="2">JB14</strain>
    </source>
</reference>
<protein>
    <submittedName>
        <fullName evidence="2">Uncharacterized protein</fullName>
    </submittedName>
</protein>
<dbReference type="AlphaFoldDB" id="A0A6A4IN53"/>
<dbReference type="EMBL" id="ML769386">
    <property type="protein sequence ID" value="KAE9409844.1"/>
    <property type="molecule type" value="Genomic_DNA"/>
</dbReference>
<feature type="region of interest" description="Disordered" evidence="1">
    <location>
        <begin position="1"/>
        <end position="24"/>
    </location>
</feature>
<evidence type="ECO:0000313" key="3">
    <source>
        <dbReference type="Proteomes" id="UP000799118"/>
    </source>
</evidence>